<evidence type="ECO:0000313" key="12">
    <source>
        <dbReference type="Proteomes" id="UP001485043"/>
    </source>
</evidence>
<dbReference type="Proteomes" id="UP001485043">
    <property type="component" value="Unassembled WGS sequence"/>
</dbReference>
<evidence type="ECO:0000256" key="6">
    <source>
        <dbReference type="ARBA" id="ARBA00022692"/>
    </source>
</evidence>
<gene>
    <name evidence="11" type="ORF">WJX84_007917</name>
</gene>
<keyword evidence="9" id="KW-0472">Membrane</keyword>
<evidence type="ECO:0000256" key="5">
    <source>
        <dbReference type="ARBA" id="ARBA00022640"/>
    </source>
</evidence>
<evidence type="ECO:0000256" key="7">
    <source>
        <dbReference type="ARBA" id="ARBA00022946"/>
    </source>
</evidence>
<dbReference type="PANTHER" id="PTHR31620">
    <property type="entry name" value="PROTEIN RETICULATA-RELATED 2, CHLOROPLASTIC-RELATED"/>
    <property type="match status" value="1"/>
</dbReference>
<dbReference type="InterPro" id="IPR021825">
    <property type="entry name" value="RETICULATA-related"/>
</dbReference>
<feature type="compositionally biased region" description="Low complexity" evidence="10">
    <location>
        <begin position="29"/>
        <end position="44"/>
    </location>
</feature>
<evidence type="ECO:0000256" key="8">
    <source>
        <dbReference type="ARBA" id="ARBA00022989"/>
    </source>
</evidence>
<proteinExistence type="inferred from homology"/>
<keyword evidence="7" id="KW-0809">Transit peptide</keyword>
<reference evidence="11 12" key="1">
    <citation type="journal article" date="2024" name="Nat. Commun.">
        <title>Phylogenomics reveals the evolutionary origins of lichenization in chlorophyte algae.</title>
        <authorList>
            <person name="Puginier C."/>
            <person name="Libourel C."/>
            <person name="Otte J."/>
            <person name="Skaloud P."/>
            <person name="Haon M."/>
            <person name="Grisel S."/>
            <person name="Petersen M."/>
            <person name="Berrin J.G."/>
            <person name="Delaux P.M."/>
            <person name="Dal Grande F."/>
            <person name="Keller J."/>
        </authorList>
    </citation>
    <scope>NUCLEOTIDE SEQUENCE [LARGE SCALE GENOMIC DNA]</scope>
    <source>
        <strain evidence="11 12">SAG 2523</strain>
    </source>
</reference>
<evidence type="ECO:0000256" key="10">
    <source>
        <dbReference type="SAM" id="MobiDB-lite"/>
    </source>
</evidence>
<keyword evidence="4" id="KW-0150">Chloroplast</keyword>
<evidence type="ECO:0000256" key="9">
    <source>
        <dbReference type="ARBA" id="ARBA00023136"/>
    </source>
</evidence>
<accession>A0AAW1T2I7</accession>
<feature type="compositionally biased region" description="Gly residues" evidence="10">
    <location>
        <begin position="87"/>
        <end position="109"/>
    </location>
</feature>
<dbReference type="GO" id="GO:0009507">
    <property type="term" value="C:chloroplast"/>
    <property type="evidence" value="ECO:0007669"/>
    <property type="project" value="UniProtKB-SubCell"/>
</dbReference>
<comment type="subcellular location">
    <subcellularLocation>
        <location evidence="1">Membrane</location>
        <topology evidence="1">Multi-pass membrane protein</topology>
    </subcellularLocation>
    <subcellularLocation>
        <location evidence="2">Plastid</location>
        <location evidence="2">Chloroplast</location>
    </subcellularLocation>
</comment>
<evidence type="ECO:0000256" key="4">
    <source>
        <dbReference type="ARBA" id="ARBA00022528"/>
    </source>
</evidence>
<comment type="similarity">
    <text evidence="3">Belongs to the RETICULATA family.</text>
</comment>
<dbReference type="PANTHER" id="PTHR31620:SF15">
    <property type="entry name" value="PROTEIN RETICULATA-RELATED 2, CHLOROPLASTIC-RELATED"/>
    <property type="match status" value="1"/>
</dbReference>
<keyword evidence="6" id="KW-0812">Transmembrane</keyword>
<keyword evidence="12" id="KW-1185">Reference proteome</keyword>
<feature type="region of interest" description="Disordered" evidence="10">
    <location>
        <begin position="1"/>
        <end position="124"/>
    </location>
</feature>
<comment type="caution">
    <text evidence="11">The sequence shown here is derived from an EMBL/GenBank/DDBJ whole genome shotgun (WGS) entry which is preliminary data.</text>
</comment>
<evidence type="ECO:0000313" key="11">
    <source>
        <dbReference type="EMBL" id="KAK9862835.1"/>
    </source>
</evidence>
<evidence type="ECO:0000256" key="2">
    <source>
        <dbReference type="ARBA" id="ARBA00004229"/>
    </source>
</evidence>
<organism evidence="11 12">
    <name type="scientific">Apatococcus fuscideae</name>
    <dbReference type="NCBI Taxonomy" id="2026836"/>
    <lineage>
        <taxon>Eukaryota</taxon>
        <taxon>Viridiplantae</taxon>
        <taxon>Chlorophyta</taxon>
        <taxon>core chlorophytes</taxon>
        <taxon>Trebouxiophyceae</taxon>
        <taxon>Chlorellales</taxon>
        <taxon>Chlorellaceae</taxon>
        <taxon>Apatococcus</taxon>
    </lineage>
</organism>
<protein>
    <submittedName>
        <fullName evidence="11">Uncharacterized protein</fullName>
    </submittedName>
</protein>
<dbReference type="EMBL" id="JALJOV010000549">
    <property type="protein sequence ID" value="KAK9862835.1"/>
    <property type="molecule type" value="Genomic_DNA"/>
</dbReference>
<evidence type="ECO:0000256" key="1">
    <source>
        <dbReference type="ARBA" id="ARBA00004141"/>
    </source>
</evidence>
<evidence type="ECO:0000256" key="3">
    <source>
        <dbReference type="ARBA" id="ARBA00010793"/>
    </source>
</evidence>
<sequence>MSAGLQCTSKRVLLTGQRPRSQRPITQITASQQSRSLSSQATSLPKKQPTPIWRQPLIPASQTSTRRQHFACRGAPEQPGYRQSEGASGGGSGGSGGGGFGGDGRGGGDSNDDDSSSSKPTFGWKGWRDRVAADQQFPYKVFIEQVIGVGAAVIGDMSSRPYWGIYELDFVFSTLVVGSIVNFSLMYFLAPTAGPQVHLLVSSRPSSATASCGPGALQRATCSSQALQ</sequence>
<dbReference type="GO" id="GO:0016020">
    <property type="term" value="C:membrane"/>
    <property type="evidence" value="ECO:0007669"/>
    <property type="project" value="UniProtKB-SubCell"/>
</dbReference>
<dbReference type="AlphaFoldDB" id="A0AAW1T2I7"/>
<keyword evidence="8" id="KW-1133">Transmembrane helix</keyword>
<keyword evidence="5" id="KW-0934">Plastid</keyword>
<name>A0AAW1T2I7_9CHLO</name>
<dbReference type="Pfam" id="PF11891">
    <property type="entry name" value="RETICULATA-like"/>
    <property type="match status" value="1"/>
</dbReference>